<dbReference type="AlphaFoldDB" id="A0A4Q9MXM8"/>
<name>A0A4Q9MXM8_9APHY</name>
<protein>
    <submittedName>
        <fullName evidence="2">Uncharacterized protein</fullName>
    </submittedName>
</protein>
<organism evidence="2">
    <name type="scientific">Dichomitus squalens</name>
    <dbReference type="NCBI Taxonomy" id="114155"/>
    <lineage>
        <taxon>Eukaryota</taxon>
        <taxon>Fungi</taxon>
        <taxon>Dikarya</taxon>
        <taxon>Basidiomycota</taxon>
        <taxon>Agaricomycotina</taxon>
        <taxon>Agaricomycetes</taxon>
        <taxon>Polyporales</taxon>
        <taxon>Polyporaceae</taxon>
        <taxon>Dichomitus</taxon>
    </lineage>
</organism>
<evidence type="ECO:0000256" key="1">
    <source>
        <dbReference type="SAM" id="MobiDB-lite"/>
    </source>
</evidence>
<accession>A0A4Q9MXM8</accession>
<evidence type="ECO:0000313" key="2">
    <source>
        <dbReference type="EMBL" id="TBU31321.1"/>
    </source>
</evidence>
<dbReference type="OMA" id="QGQAAYW"/>
<reference evidence="2" key="1">
    <citation type="submission" date="2019-01" db="EMBL/GenBank/DDBJ databases">
        <title>Draft genome sequences of three monokaryotic isolates of the white-rot basidiomycete fungus Dichomitus squalens.</title>
        <authorList>
            <consortium name="DOE Joint Genome Institute"/>
            <person name="Lopez S.C."/>
            <person name="Andreopoulos B."/>
            <person name="Pangilinan J."/>
            <person name="Lipzen A."/>
            <person name="Riley R."/>
            <person name="Ahrendt S."/>
            <person name="Ng V."/>
            <person name="Barry K."/>
            <person name="Daum C."/>
            <person name="Grigoriev I.V."/>
            <person name="Hilden K.S."/>
            <person name="Makela M.R."/>
            <person name="de Vries R.P."/>
        </authorList>
    </citation>
    <scope>NUCLEOTIDE SEQUENCE [LARGE SCALE GENOMIC DNA]</scope>
    <source>
        <strain evidence="2">OM18370.1</strain>
    </source>
</reference>
<sequence>MPSKHAPSFPATPSLVSLNTTASTSSIAPLKPIPSSSSQPAQKDYSKSFGLLQSQYGWGPATYAPTPILSNNKEPKKKRTGRDTRSTGVPEEKMGERQSGGKDYESVFGSLSSRYGFGGSWPMPTKKSKDFRS</sequence>
<proteinExistence type="predicted"/>
<dbReference type="OrthoDB" id="3215388at2759"/>
<dbReference type="Proteomes" id="UP000292957">
    <property type="component" value="Unassembled WGS sequence"/>
</dbReference>
<gene>
    <name evidence="2" type="ORF">BD311DRAFT_689487</name>
</gene>
<feature type="compositionally biased region" description="Basic and acidic residues" evidence="1">
    <location>
        <begin position="81"/>
        <end position="105"/>
    </location>
</feature>
<feature type="region of interest" description="Disordered" evidence="1">
    <location>
        <begin position="21"/>
        <end position="46"/>
    </location>
</feature>
<feature type="region of interest" description="Disordered" evidence="1">
    <location>
        <begin position="62"/>
        <end position="133"/>
    </location>
</feature>
<dbReference type="EMBL" id="ML143400">
    <property type="protein sequence ID" value="TBU31321.1"/>
    <property type="molecule type" value="Genomic_DNA"/>
</dbReference>